<evidence type="ECO:0000256" key="5">
    <source>
        <dbReference type="RuleBase" id="RU361157"/>
    </source>
</evidence>
<feature type="transmembrane region" description="Helical" evidence="5">
    <location>
        <begin position="266"/>
        <end position="285"/>
    </location>
</feature>
<dbReference type="Proteomes" id="UP000317944">
    <property type="component" value="Unassembled WGS sequence"/>
</dbReference>
<comment type="subcellular location">
    <subcellularLocation>
        <location evidence="5">Cell membrane</location>
        <topology evidence="5">Multi-pass membrane protein</topology>
    </subcellularLocation>
    <subcellularLocation>
        <location evidence="1">Membrane</location>
        <topology evidence="1">Multi-pass membrane protein</topology>
    </subcellularLocation>
</comment>
<keyword evidence="2 5" id="KW-0812">Transmembrane</keyword>
<proteinExistence type="inferred from homology"/>
<feature type="domain" description="ABC transmembrane type-2" evidence="6">
    <location>
        <begin position="20"/>
        <end position="288"/>
    </location>
</feature>
<feature type="transmembrane region" description="Helical" evidence="5">
    <location>
        <begin position="112"/>
        <end position="136"/>
    </location>
</feature>
<gene>
    <name evidence="7" type="ORF">C7Y47_12490</name>
</gene>
<feature type="transmembrane region" description="Helical" evidence="5">
    <location>
        <begin position="181"/>
        <end position="200"/>
    </location>
</feature>
<dbReference type="InterPro" id="IPR051784">
    <property type="entry name" value="Nod_factor_ABC_transporter"/>
</dbReference>
<dbReference type="RefSeq" id="WP_142509076.1">
    <property type="nucleotide sequence ID" value="NZ_SADV01000008.1"/>
</dbReference>
<accession>A0A544UIT1</accession>
<dbReference type="PROSITE" id="PS51012">
    <property type="entry name" value="ABC_TM2"/>
    <property type="match status" value="1"/>
</dbReference>
<dbReference type="InterPro" id="IPR047817">
    <property type="entry name" value="ABC2_TM_bact-type"/>
</dbReference>
<evidence type="ECO:0000259" key="6">
    <source>
        <dbReference type="PROSITE" id="PS51012"/>
    </source>
</evidence>
<evidence type="ECO:0000256" key="4">
    <source>
        <dbReference type="ARBA" id="ARBA00023136"/>
    </source>
</evidence>
<evidence type="ECO:0000256" key="1">
    <source>
        <dbReference type="ARBA" id="ARBA00004141"/>
    </source>
</evidence>
<evidence type="ECO:0000256" key="3">
    <source>
        <dbReference type="ARBA" id="ARBA00022989"/>
    </source>
</evidence>
<keyword evidence="3 5" id="KW-1133">Transmembrane helix</keyword>
<sequence>MNTMLNLVNRHNKVFRRDRMLVFFSILSVIIVIMLYAIFIQKTQVDAIEQLVPASDQLKTMVNEWMVAGLLSIIAVTTTLAALGIYIKDLETKVMADFLTTPNARAKIQLSYVINSLLIGFVLSLIGLIACQLFIVFMGGSWFTFEKIVQLIGIIVLAVTLSSVFNLFLTLLVSTQNAFSTLNTVVGTAIGFLCGVYVPLGAVPDFVQKIIMVFPISHTTVLFREALMRDSLDKVFEGAPEAGNTYEIQFGVHYEWNDMIFSPMHSVIYIIASIIVFTLISLWLYGRKNK</sequence>
<dbReference type="EMBL" id="SADV01000008">
    <property type="protein sequence ID" value="TQR32931.1"/>
    <property type="molecule type" value="Genomic_DNA"/>
</dbReference>
<keyword evidence="5" id="KW-0813">Transport</keyword>
<comment type="caution">
    <text evidence="7">The sequence shown here is derived from an EMBL/GenBank/DDBJ whole genome shotgun (WGS) entry which is preliminary data.</text>
</comment>
<evidence type="ECO:0000313" key="7">
    <source>
        <dbReference type="EMBL" id="TQR32931.1"/>
    </source>
</evidence>
<dbReference type="Pfam" id="PF01061">
    <property type="entry name" value="ABC2_membrane"/>
    <property type="match status" value="1"/>
</dbReference>
<feature type="transmembrane region" description="Helical" evidence="5">
    <location>
        <begin position="148"/>
        <end position="169"/>
    </location>
</feature>
<evidence type="ECO:0000256" key="2">
    <source>
        <dbReference type="ARBA" id="ARBA00022692"/>
    </source>
</evidence>
<reference evidence="7 8" key="1">
    <citation type="submission" date="2018-03" db="EMBL/GenBank/DDBJ databases">
        <title>Aerobic endospore-forming bacteria genome sequencing and assembly.</title>
        <authorList>
            <person name="Cavalcante D.A."/>
            <person name="Driks A."/>
            <person name="Putonti C."/>
            <person name="De-Souza M.T."/>
        </authorList>
    </citation>
    <scope>NUCLEOTIDE SEQUENCE [LARGE SCALE GENOMIC DNA]</scope>
    <source>
        <strain evidence="7 8">SDF0037</strain>
    </source>
</reference>
<dbReference type="PANTHER" id="PTHR43229">
    <property type="entry name" value="NODULATION PROTEIN J"/>
    <property type="match status" value="1"/>
</dbReference>
<evidence type="ECO:0000313" key="8">
    <source>
        <dbReference type="Proteomes" id="UP000317944"/>
    </source>
</evidence>
<dbReference type="PANTHER" id="PTHR43229:SF2">
    <property type="entry name" value="NODULATION PROTEIN J"/>
    <property type="match status" value="1"/>
</dbReference>
<dbReference type="GO" id="GO:0140359">
    <property type="term" value="F:ABC-type transporter activity"/>
    <property type="evidence" value="ECO:0007669"/>
    <property type="project" value="InterPro"/>
</dbReference>
<feature type="transmembrane region" description="Helical" evidence="5">
    <location>
        <begin position="21"/>
        <end position="40"/>
    </location>
</feature>
<dbReference type="GO" id="GO:0043190">
    <property type="term" value="C:ATP-binding cassette (ABC) transporter complex"/>
    <property type="evidence" value="ECO:0007669"/>
    <property type="project" value="InterPro"/>
</dbReference>
<feature type="transmembrane region" description="Helical" evidence="5">
    <location>
        <begin position="65"/>
        <end position="87"/>
    </location>
</feature>
<keyword evidence="5" id="KW-1003">Cell membrane</keyword>
<name>A0A544UIT1_LYSSH</name>
<comment type="similarity">
    <text evidence="5">Belongs to the ABC-2 integral membrane protein family.</text>
</comment>
<dbReference type="AlphaFoldDB" id="A0A544UIT1"/>
<keyword evidence="4 5" id="KW-0472">Membrane</keyword>
<dbReference type="OrthoDB" id="162334at2"/>
<organism evidence="7 8">
    <name type="scientific">Lysinibacillus sphaericus</name>
    <name type="common">Bacillus sphaericus</name>
    <dbReference type="NCBI Taxonomy" id="1421"/>
    <lineage>
        <taxon>Bacteria</taxon>
        <taxon>Bacillati</taxon>
        <taxon>Bacillota</taxon>
        <taxon>Bacilli</taxon>
        <taxon>Bacillales</taxon>
        <taxon>Bacillaceae</taxon>
        <taxon>Lysinibacillus</taxon>
    </lineage>
</organism>
<dbReference type="PIRSF" id="PIRSF006648">
    <property type="entry name" value="DrrB"/>
    <property type="match status" value="1"/>
</dbReference>
<dbReference type="InterPro" id="IPR000412">
    <property type="entry name" value="ABC_2_transport"/>
</dbReference>
<protein>
    <recommendedName>
        <fullName evidence="5">Transport permease protein</fullName>
    </recommendedName>
</protein>
<dbReference type="InterPro" id="IPR013525">
    <property type="entry name" value="ABC2_TM"/>
</dbReference>